<protein>
    <submittedName>
        <fullName evidence="1">Uncharacterized protein</fullName>
    </submittedName>
</protein>
<dbReference type="RefSeq" id="WP_323330660.1">
    <property type="nucleotide sequence ID" value="NZ_JAYFSI010000006.1"/>
</dbReference>
<reference evidence="1 2" key="1">
    <citation type="submission" date="2023-12" db="EMBL/GenBank/DDBJ databases">
        <title>Amycolatopsis sp. V23-08.</title>
        <authorList>
            <person name="Somphong A."/>
        </authorList>
    </citation>
    <scope>NUCLEOTIDE SEQUENCE [LARGE SCALE GENOMIC DNA]</scope>
    <source>
        <strain evidence="1 2">V23-08</strain>
    </source>
</reference>
<comment type="caution">
    <text evidence="1">The sequence shown here is derived from an EMBL/GenBank/DDBJ whole genome shotgun (WGS) entry which is preliminary data.</text>
</comment>
<accession>A0ABU5RCH1</accession>
<organism evidence="1 2">
    <name type="scientific">Amycolatopsis heterodermiae</name>
    <dbReference type="NCBI Taxonomy" id="3110235"/>
    <lineage>
        <taxon>Bacteria</taxon>
        <taxon>Bacillati</taxon>
        <taxon>Actinomycetota</taxon>
        <taxon>Actinomycetes</taxon>
        <taxon>Pseudonocardiales</taxon>
        <taxon>Pseudonocardiaceae</taxon>
        <taxon>Amycolatopsis</taxon>
    </lineage>
</organism>
<evidence type="ECO:0000313" key="1">
    <source>
        <dbReference type="EMBL" id="MEA5362901.1"/>
    </source>
</evidence>
<dbReference type="Proteomes" id="UP001304298">
    <property type="component" value="Unassembled WGS sequence"/>
</dbReference>
<evidence type="ECO:0000313" key="2">
    <source>
        <dbReference type="Proteomes" id="UP001304298"/>
    </source>
</evidence>
<sequence length="67" mass="7048">MYSLAEPRCSPGSGPRGGIPLATALRAQGKEVHLANLAFSDLNRLDLDDWLFPGVARVRPGSAGDDA</sequence>
<keyword evidence="2" id="KW-1185">Reference proteome</keyword>
<name>A0ABU5RCH1_9PSEU</name>
<gene>
    <name evidence="1" type="ORF">VA596_25435</name>
</gene>
<dbReference type="EMBL" id="JAYFSI010000006">
    <property type="protein sequence ID" value="MEA5362901.1"/>
    <property type="molecule type" value="Genomic_DNA"/>
</dbReference>
<proteinExistence type="predicted"/>